<dbReference type="InterPro" id="IPR001214">
    <property type="entry name" value="SET_dom"/>
</dbReference>
<reference evidence="3" key="1">
    <citation type="submission" date="2020-11" db="EMBL/GenBank/DDBJ databases">
        <authorList>
            <consortium name="DOE Joint Genome Institute"/>
            <person name="Ahrendt S."/>
            <person name="Riley R."/>
            <person name="Andreopoulos W."/>
            <person name="Labutti K."/>
            <person name="Pangilinan J."/>
            <person name="Ruiz-Duenas F.J."/>
            <person name="Barrasa J.M."/>
            <person name="Sanchez-Garcia M."/>
            <person name="Camarero S."/>
            <person name="Miyauchi S."/>
            <person name="Serrano A."/>
            <person name="Linde D."/>
            <person name="Babiker R."/>
            <person name="Drula E."/>
            <person name="Ayuso-Fernandez I."/>
            <person name="Pacheco R."/>
            <person name="Padilla G."/>
            <person name="Ferreira P."/>
            <person name="Barriuso J."/>
            <person name="Kellner H."/>
            <person name="Castanera R."/>
            <person name="Alfaro M."/>
            <person name="Ramirez L."/>
            <person name="Pisabarro A.G."/>
            <person name="Kuo A."/>
            <person name="Tritt A."/>
            <person name="Lipzen A."/>
            <person name="He G."/>
            <person name="Yan M."/>
            <person name="Ng V."/>
            <person name="Cullen D."/>
            <person name="Martin F."/>
            <person name="Rosso M.-N."/>
            <person name="Henrissat B."/>
            <person name="Hibbett D."/>
            <person name="Martinez A.T."/>
            <person name="Grigoriev I.V."/>
        </authorList>
    </citation>
    <scope>NUCLEOTIDE SEQUENCE</scope>
    <source>
        <strain evidence="3">CBS 506.95</strain>
    </source>
</reference>
<evidence type="ECO:0000259" key="2">
    <source>
        <dbReference type="PROSITE" id="PS50280"/>
    </source>
</evidence>
<dbReference type="OrthoDB" id="5945798at2759"/>
<dbReference type="InterPro" id="IPR046341">
    <property type="entry name" value="SET_dom_sf"/>
</dbReference>
<feature type="compositionally biased region" description="Low complexity" evidence="1">
    <location>
        <begin position="61"/>
        <end position="74"/>
    </location>
</feature>
<feature type="compositionally biased region" description="Polar residues" evidence="1">
    <location>
        <begin position="39"/>
        <end position="60"/>
    </location>
</feature>
<feature type="compositionally biased region" description="Low complexity" evidence="1">
    <location>
        <begin position="17"/>
        <end position="31"/>
    </location>
</feature>
<dbReference type="Pfam" id="PF00856">
    <property type="entry name" value="SET"/>
    <property type="match status" value="1"/>
</dbReference>
<dbReference type="SUPFAM" id="SSF82199">
    <property type="entry name" value="SET domain"/>
    <property type="match status" value="1"/>
</dbReference>
<feature type="region of interest" description="Disordered" evidence="1">
    <location>
        <begin position="1"/>
        <end position="74"/>
    </location>
</feature>
<comment type="caution">
    <text evidence="3">The sequence shown here is derived from an EMBL/GenBank/DDBJ whole genome shotgun (WGS) entry which is preliminary data.</text>
</comment>
<dbReference type="EMBL" id="MU157830">
    <property type="protein sequence ID" value="KAF9532840.1"/>
    <property type="molecule type" value="Genomic_DNA"/>
</dbReference>
<dbReference type="PANTHER" id="PTHR47332:SF4">
    <property type="entry name" value="SET DOMAIN-CONTAINING PROTEIN 5"/>
    <property type="match status" value="1"/>
</dbReference>
<proteinExistence type="predicted"/>
<dbReference type="AlphaFoldDB" id="A0A9P6EPZ5"/>
<evidence type="ECO:0000313" key="3">
    <source>
        <dbReference type="EMBL" id="KAF9532840.1"/>
    </source>
</evidence>
<name>A0A9P6EPZ5_9AGAR</name>
<evidence type="ECO:0000256" key="1">
    <source>
        <dbReference type="SAM" id="MobiDB-lite"/>
    </source>
</evidence>
<dbReference type="Proteomes" id="UP000807306">
    <property type="component" value="Unassembled WGS sequence"/>
</dbReference>
<accession>A0A9P6EPZ5</accession>
<evidence type="ECO:0000313" key="4">
    <source>
        <dbReference type="Proteomes" id="UP000807306"/>
    </source>
</evidence>
<dbReference type="InterPro" id="IPR053185">
    <property type="entry name" value="SET_domain_protein"/>
</dbReference>
<protein>
    <recommendedName>
        <fullName evidence="2">SET domain-containing protein</fullName>
    </recommendedName>
</protein>
<keyword evidence="4" id="KW-1185">Reference proteome</keyword>
<organism evidence="3 4">
    <name type="scientific">Crepidotus variabilis</name>
    <dbReference type="NCBI Taxonomy" id="179855"/>
    <lineage>
        <taxon>Eukaryota</taxon>
        <taxon>Fungi</taxon>
        <taxon>Dikarya</taxon>
        <taxon>Basidiomycota</taxon>
        <taxon>Agaricomycotina</taxon>
        <taxon>Agaricomycetes</taxon>
        <taxon>Agaricomycetidae</taxon>
        <taxon>Agaricales</taxon>
        <taxon>Agaricineae</taxon>
        <taxon>Crepidotaceae</taxon>
        <taxon>Crepidotus</taxon>
    </lineage>
</organism>
<dbReference type="Gene3D" id="2.170.270.10">
    <property type="entry name" value="SET domain"/>
    <property type="match status" value="1"/>
</dbReference>
<dbReference type="PANTHER" id="PTHR47332">
    <property type="entry name" value="SET DOMAIN-CONTAINING PROTEIN 5"/>
    <property type="match status" value="1"/>
</dbReference>
<dbReference type="PROSITE" id="PS50280">
    <property type="entry name" value="SET"/>
    <property type="match status" value="1"/>
</dbReference>
<dbReference type="SMART" id="SM00317">
    <property type="entry name" value="SET"/>
    <property type="match status" value="1"/>
</dbReference>
<gene>
    <name evidence="3" type="ORF">CPB83DRAFT_846461</name>
</gene>
<sequence length="435" mass="48367">MIKRTFRSKNINKGLQSPLTSTSSSSPSSSPVVREKQASTKSFSVIPSLGRSVSSRTRAPNATLNTSSSDSSITNGSVKGHLIISDIPNSNDGDGMAHVVLADSIRFNLLGATGIPSRIPKQGRILHDIKPTSQMGLGVFSNCHLKRGDLIFCERPLLVVPSVLPGILIKRPDNVKFTPQQEARAYMMEFELLLSTVFKRMGEGDQAAYRSLGNCHQYGEDGVGPLYGIFRTNAFNLDEFQDTAVPQSLQQHSVVCRIGSRINHSCMPNVGVEFDARSFSVRFKAIRNIEAGEQLFCSYVNVAKDFARRQTVLYPYGITCHCRACLEAKPESDRVRTSFIGKIQAYTEFMSLQPSTAKDTKRLHVSLSEMLKLENAMVKEGIDGHSLFEGLLVAICCTFAKLGNKPRAREYYRNNIDTFERRSDAKTWKAWYELM</sequence>
<dbReference type="CDD" id="cd20071">
    <property type="entry name" value="SET_SMYD"/>
    <property type="match status" value="1"/>
</dbReference>
<feature type="domain" description="SET" evidence="2">
    <location>
        <begin position="122"/>
        <end position="300"/>
    </location>
</feature>